<keyword evidence="2" id="KW-1185">Reference proteome</keyword>
<dbReference type="OrthoDB" id="4747772at2"/>
<gene>
    <name evidence="1" type="primary">esxD</name>
    <name evidence="1" type="ORF">NCTC10821_03052</name>
</gene>
<organism evidence="1 2">
    <name type="scientific">Mycolicibacterium tokaiense</name>
    <dbReference type="NCBI Taxonomy" id="39695"/>
    <lineage>
        <taxon>Bacteria</taxon>
        <taxon>Bacillati</taxon>
        <taxon>Actinomycetota</taxon>
        <taxon>Actinomycetes</taxon>
        <taxon>Mycobacteriales</taxon>
        <taxon>Mycobacteriaceae</taxon>
        <taxon>Mycolicibacterium</taxon>
    </lineage>
</organism>
<name>A0A378TFK3_9MYCO</name>
<dbReference type="Gene3D" id="1.10.287.1060">
    <property type="entry name" value="ESAT-6-like"/>
    <property type="match status" value="1"/>
</dbReference>
<evidence type="ECO:0000313" key="1">
    <source>
        <dbReference type="EMBL" id="STZ59519.1"/>
    </source>
</evidence>
<dbReference type="AlphaFoldDB" id="A0A378TFK3"/>
<reference evidence="1 2" key="1">
    <citation type="submission" date="2018-06" db="EMBL/GenBank/DDBJ databases">
        <authorList>
            <consortium name="Pathogen Informatics"/>
            <person name="Doyle S."/>
        </authorList>
    </citation>
    <scope>NUCLEOTIDE SEQUENCE [LARGE SCALE GENOMIC DNA]</scope>
    <source>
        <strain evidence="1 2">NCTC10821</strain>
    </source>
</reference>
<proteinExistence type="predicted"/>
<dbReference type="Proteomes" id="UP000254978">
    <property type="component" value="Unassembled WGS sequence"/>
</dbReference>
<protein>
    <submittedName>
        <fullName evidence="1">ESAT-6 like protein ESXD</fullName>
    </submittedName>
</protein>
<dbReference type="InterPro" id="IPR036689">
    <property type="entry name" value="ESAT-6-like_sf"/>
</dbReference>
<dbReference type="SUPFAM" id="SSF140453">
    <property type="entry name" value="EsxAB dimer-like"/>
    <property type="match status" value="1"/>
</dbReference>
<dbReference type="EMBL" id="UGQT01000001">
    <property type="protein sequence ID" value="STZ59519.1"/>
    <property type="molecule type" value="Genomic_DNA"/>
</dbReference>
<accession>A0A378TFK3</accession>
<evidence type="ECO:0000313" key="2">
    <source>
        <dbReference type="Proteomes" id="UP000254978"/>
    </source>
</evidence>
<dbReference type="RefSeq" id="WP_115278995.1">
    <property type="nucleotide sequence ID" value="NZ_AP022600.1"/>
</dbReference>
<sequence>MSQIVVTSEHLRSVSNSITTALEQARSIAHQYLAEHENIMNAAWAGGGAGASMNTSVQIEHDLAQANEAGTRLSTGLATAADLMDQHEADAAQTFNGFSGNLSGS</sequence>